<dbReference type="RefSeq" id="WP_253886422.1">
    <property type="nucleotide sequence ID" value="NZ_BAAAVB010000004.1"/>
</dbReference>
<sequence>MIELRNVHHRFGDHQVLRGIDLSLTEQRIAIVGANGSGKSTLARLLNGLLLPTEGQVLVDGLDTKKHGKVIRRKVGFVFQDPDIQIIMPTVVEDLDFGLKHHGIPRPEREARVEAALAEYGLAAHRHHPAHLLSGGQKQLLAIAAVLITNPTHIIFDEPTTLLDLRNRHRITRLITELDHQVILITHDLELAATATRVIVLDQGTITADGPPTESLSSYIAAHTNP</sequence>
<dbReference type="CDD" id="cd03225">
    <property type="entry name" value="ABC_cobalt_CbiO_domain1"/>
    <property type="match status" value="1"/>
</dbReference>
<evidence type="ECO:0000256" key="2">
    <source>
        <dbReference type="ARBA" id="ARBA00022448"/>
    </source>
</evidence>
<evidence type="ECO:0000313" key="6">
    <source>
        <dbReference type="EMBL" id="MCP2269424.1"/>
    </source>
</evidence>
<dbReference type="SMART" id="SM00382">
    <property type="entry name" value="AAA"/>
    <property type="match status" value="1"/>
</dbReference>
<dbReference type="EMBL" id="JAMTCO010000004">
    <property type="protein sequence ID" value="MCP2269424.1"/>
    <property type="molecule type" value="Genomic_DNA"/>
</dbReference>
<evidence type="ECO:0000256" key="4">
    <source>
        <dbReference type="ARBA" id="ARBA00022840"/>
    </source>
</evidence>
<evidence type="ECO:0000259" key="5">
    <source>
        <dbReference type="PROSITE" id="PS50893"/>
    </source>
</evidence>
<dbReference type="PROSITE" id="PS50893">
    <property type="entry name" value="ABC_TRANSPORTER_2"/>
    <property type="match status" value="1"/>
</dbReference>
<dbReference type="InterPro" id="IPR015856">
    <property type="entry name" value="ABC_transpr_CbiO/EcfA_su"/>
</dbReference>
<dbReference type="PANTHER" id="PTHR43553:SF24">
    <property type="entry name" value="ENERGY-COUPLING FACTOR TRANSPORTER ATP-BINDING PROTEIN ECFA1"/>
    <property type="match status" value="1"/>
</dbReference>
<comment type="caution">
    <text evidence="6">The sequence shown here is derived from an EMBL/GenBank/DDBJ whole genome shotgun (WGS) entry which is preliminary data.</text>
</comment>
<dbReference type="InterPro" id="IPR003593">
    <property type="entry name" value="AAA+_ATPase"/>
</dbReference>
<proteinExistence type="inferred from homology"/>
<name>A0ABT1I9W9_9PSEU</name>
<organism evidence="6 7">
    <name type="scientific">Actinokineospora diospyrosa</name>
    <dbReference type="NCBI Taxonomy" id="103728"/>
    <lineage>
        <taxon>Bacteria</taxon>
        <taxon>Bacillati</taxon>
        <taxon>Actinomycetota</taxon>
        <taxon>Actinomycetes</taxon>
        <taxon>Pseudonocardiales</taxon>
        <taxon>Pseudonocardiaceae</taxon>
        <taxon>Actinokineospora</taxon>
    </lineage>
</organism>
<dbReference type="InterPro" id="IPR017871">
    <property type="entry name" value="ABC_transporter-like_CS"/>
</dbReference>
<dbReference type="InterPro" id="IPR050095">
    <property type="entry name" value="ECF_ABC_transporter_ATP-bd"/>
</dbReference>
<keyword evidence="4 6" id="KW-0067">ATP-binding</keyword>
<dbReference type="SUPFAM" id="SSF52540">
    <property type="entry name" value="P-loop containing nucleoside triphosphate hydrolases"/>
    <property type="match status" value="1"/>
</dbReference>
<dbReference type="Pfam" id="PF00005">
    <property type="entry name" value="ABC_tran"/>
    <property type="match status" value="1"/>
</dbReference>
<accession>A0ABT1I9W9</accession>
<reference evidence="6 7" key="1">
    <citation type="submission" date="2022-06" db="EMBL/GenBank/DDBJ databases">
        <title>Genomic Encyclopedia of Archaeal and Bacterial Type Strains, Phase II (KMG-II): from individual species to whole genera.</title>
        <authorList>
            <person name="Goeker M."/>
        </authorList>
    </citation>
    <scope>NUCLEOTIDE SEQUENCE [LARGE SCALE GENOMIC DNA]</scope>
    <source>
        <strain evidence="6 7">DSM 44255</strain>
    </source>
</reference>
<protein>
    <submittedName>
        <fullName evidence="6">Biotin transport system ATP-binding protein</fullName>
    </submittedName>
</protein>
<comment type="similarity">
    <text evidence="1">Belongs to the ABC transporter superfamily.</text>
</comment>
<dbReference type="InterPro" id="IPR027417">
    <property type="entry name" value="P-loop_NTPase"/>
</dbReference>
<dbReference type="Gene3D" id="3.40.50.300">
    <property type="entry name" value="P-loop containing nucleotide triphosphate hydrolases"/>
    <property type="match status" value="1"/>
</dbReference>
<dbReference type="PANTHER" id="PTHR43553">
    <property type="entry name" value="HEAVY METAL TRANSPORTER"/>
    <property type="match status" value="1"/>
</dbReference>
<dbReference type="Proteomes" id="UP001205185">
    <property type="component" value="Unassembled WGS sequence"/>
</dbReference>
<evidence type="ECO:0000256" key="3">
    <source>
        <dbReference type="ARBA" id="ARBA00022741"/>
    </source>
</evidence>
<keyword evidence="7" id="KW-1185">Reference proteome</keyword>
<dbReference type="GO" id="GO:0005524">
    <property type="term" value="F:ATP binding"/>
    <property type="evidence" value="ECO:0007669"/>
    <property type="project" value="UniProtKB-KW"/>
</dbReference>
<gene>
    <name evidence="6" type="ORF">LV75_001912</name>
</gene>
<keyword evidence="2" id="KW-0813">Transport</keyword>
<dbReference type="PROSITE" id="PS00211">
    <property type="entry name" value="ABC_TRANSPORTER_1"/>
    <property type="match status" value="1"/>
</dbReference>
<evidence type="ECO:0000256" key="1">
    <source>
        <dbReference type="ARBA" id="ARBA00005417"/>
    </source>
</evidence>
<evidence type="ECO:0000313" key="7">
    <source>
        <dbReference type="Proteomes" id="UP001205185"/>
    </source>
</evidence>
<dbReference type="InterPro" id="IPR003439">
    <property type="entry name" value="ABC_transporter-like_ATP-bd"/>
</dbReference>
<feature type="domain" description="ABC transporter" evidence="5">
    <location>
        <begin position="2"/>
        <end position="224"/>
    </location>
</feature>
<keyword evidence="3" id="KW-0547">Nucleotide-binding</keyword>